<dbReference type="Pfam" id="PF10246">
    <property type="entry name" value="MRP-S35"/>
    <property type="match status" value="1"/>
</dbReference>
<evidence type="ECO:0000313" key="1">
    <source>
        <dbReference type="EMBL" id="AFJ91739.1"/>
    </source>
</evidence>
<organism evidence="1">
    <name type="scientific">Ostrea edulis</name>
    <name type="common">Native oyster</name>
    <name type="synonym">European flat oyster</name>
    <dbReference type="NCBI Taxonomy" id="37623"/>
    <lineage>
        <taxon>Eukaryota</taxon>
        <taxon>Metazoa</taxon>
        <taxon>Spiralia</taxon>
        <taxon>Lophotrochozoa</taxon>
        <taxon>Mollusca</taxon>
        <taxon>Bivalvia</taxon>
        <taxon>Autobranchia</taxon>
        <taxon>Pteriomorphia</taxon>
        <taxon>Ostreida</taxon>
        <taxon>Ostreoidea</taxon>
        <taxon>Ostreidae</taxon>
        <taxon>Ostrea</taxon>
    </lineage>
</organism>
<feature type="non-terminal residue" evidence="1">
    <location>
        <position position="1"/>
    </location>
</feature>
<dbReference type="PANTHER" id="PTHR13447:SF2">
    <property type="entry name" value="SMALL RIBOSOMAL SUBUNIT PROTEIN BS1M"/>
    <property type="match status" value="1"/>
</dbReference>
<dbReference type="InterPro" id="IPR019375">
    <property type="entry name" value="Ribosomal_bS1m"/>
</dbReference>
<keyword evidence="1" id="KW-0687">Ribonucleoprotein</keyword>
<reference evidence="1" key="1">
    <citation type="journal article" date="2013" name="Mar. Biotechnol.">
        <title>Identification of relevant cancer related-genes in the flat oyster Ostrea edulis affected by disseminated neoplasia.</title>
        <authorList>
            <person name="Martin-Gomez L."/>
            <person name="Villalba A."/>
            <person name="Carballal M.J."/>
            <person name="Abollo E."/>
        </authorList>
    </citation>
    <scope>NUCLEOTIDE SEQUENCE</scope>
    <source>
        <strain evidence="1">H7-08JKQ_5982</strain>
    </source>
</reference>
<sequence length="182" mass="20596">AGHTSSMATKLARRTNLSKLFKGYHRCFRATSCVSVDGYKKLLEDRDMQLLKQKIGGFEVTPAPDLSKQNVTFEALFRRSKFCQLGNFSGSIVMGKVIDVVNDDLYIDFGGKFHCVCPRPKRCGKSYTYGTRVKLLLKEFEMADKFLGSARHTSLLEADAVLLGHMTQKEILQEELQENILY</sequence>
<accession>J9Q544</accession>
<name>J9Q544_OSTED</name>
<proteinExistence type="evidence at transcript level"/>
<dbReference type="GO" id="GO:0005763">
    <property type="term" value="C:mitochondrial small ribosomal subunit"/>
    <property type="evidence" value="ECO:0007669"/>
    <property type="project" value="TreeGrafter"/>
</dbReference>
<dbReference type="AlphaFoldDB" id="J9Q544"/>
<keyword evidence="1" id="KW-0689">Ribosomal protein</keyword>
<protein>
    <submittedName>
        <fullName evidence="1">Mitochondrial ribosomal protein S28</fullName>
    </submittedName>
</protein>
<dbReference type="EMBL" id="JN091797">
    <property type="protein sequence ID" value="AFJ91739.1"/>
    <property type="molecule type" value="mRNA"/>
</dbReference>
<dbReference type="PANTHER" id="PTHR13447">
    <property type="entry name" value="MITOCHONDRIAL 28S RIBOSOMAL PROTEIN S28"/>
    <property type="match status" value="1"/>
</dbReference>